<dbReference type="PANTHER" id="PTHR30383:SF5">
    <property type="entry name" value="SGNH HYDROLASE-TYPE ESTERASE DOMAIN-CONTAINING PROTEIN"/>
    <property type="match status" value="1"/>
</dbReference>
<dbReference type="PANTHER" id="PTHR30383">
    <property type="entry name" value="THIOESTERASE 1/PROTEASE 1/LYSOPHOSPHOLIPASE L1"/>
    <property type="match status" value="1"/>
</dbReference>
<protein>
    <submittedName>
        <fullName evidence="2">SGNH/GDSL hydrolase family protein</fullName>
    </submittedName>
</protein>
<dbReference type="InterPro" id="IPR013830">
    <property type="entry name" value="SGNH_hydro"/>
</dbReference>
<keyword evidence="2" id="KW-0378">Hydrolase</keyword>
<evidence type="ECO:0000259" key="1">
    <source>
        <dbReference type="Pfam" id="PF13472"/>
    </source>
</evidence>
<dbReference type="PROSITE" id="PS01098">
    <property type="entry name" value="LIPASE_GDSL_SER"/>
    <property type="match status" value="1"/>
</dbReference>
<dbReference type="AlphaFoldDB" id="A0AAE3FGF0"/>
<dbReference type="GO" id="GO:0004622">
    <property type="term" value="F:phosphatidylcholine lysophospholipase activity"/>
    <property type="evidence" value="ECO:0007669"/>
    <property type="project" value="TreeGrafter"/>
</dbReference>
<sequence>MKILFMGDSITDAGKSFGKGSQLPLGQGYALMTAGRLGVKYPGRFTFINNGNSGDRIVDLYARIKIDVWNHAPDVLSILVGINDVWHEILNGNGVDAERFGTVYRMYITDTLRRFPGMKIILMEPFVGNCSLVAENREYFRDNVRERAVITERLAAETGVSFLPLQKMFDNACRTVGAEYWFDDGVHPFPAGHQLISDAWIGLFEKEIL</sequence>
<dbReference type="InterPro" id="IPR008265">
    <property type="entry name" value="Lipase_GDSL_AS"/>
</dbReference>
<evidence type="ECO:0000313" key="3">
    <source>
        <dbReference type="Proteomes" id="UP001139365"/>
    </source>
</evidence>
<dbReference type="Gene3D" id="3.40.50.1110">
    <property type="entry name" value="SGNH hydrolase"/>
    <property type="match status" value="1"/>
</dbReference>
<dbReference type="InterPro" id="IPR036514">
    <property type="entry name" value="SGNH_hydro_sf"/>
</dbReference>
<dbReference type="EMBL" id="JALEMU010000111">
    <property type="protein sequence ID" value="MCI5755996.1"/>
    <property type="molecule type" value="Genomic_DNA"/>
</dbReference>
<accession>A0AAE3FGF0</accession>
<comment type="caution">
    <text evidence="2">The sequence shown here is derived from an EMBL/GenBank/DDBJ whole genome shotgun (WGS) entry which is preliminary data.</text>
</comment>
<reference evidence="2 3" key="1">
    <citation type="submission" date="2022-03" db="EMBL/GenBank/DDBJ databases">
        <title>Metagenome-assembled genomes from swine fecal metagenomes.</title>
        <authorList>
            <person name="Holman D.B."/>
            <person name="Kommadath A."/>
        </authorList>
    </citation>
    <scope>NUCLEOTIDE SEQUENCE [LARGE SCALE GENOMIC DNA]</scope>
    <source>
        <strain evidence="2">SUG147</strain>
    </source>
</reference>
<dbReference type="GO" id="GO:0006629">
    <property type="term" value="P:lipid metabolic process"/>
    <property type="evidence" value="ECO:0007669"/>
    <property type="project" value="InterPro"/>
</dbReference>
<dbReference type="SUPFAM" id="SSF52266">
    <property type="entry name" value="SGNH hydrolase"/>
    <property type="match status" value="1"/>
</dbReference>
<dbReference type="Proteomes" id="UP001139365">
    <property type="component" value="Unassembled WGS sequence"/>
</dbReference>
<gene>
    <name evidence="2" type="ORF">MR241_06855</name>
</gene>
<evidence type="ECO:0000313" key="2">
    <source>
        <dbReference type="EMBL" id="MCI5755996.1"/>
    </source>
</evidence>
<dbReference type="Pfam" id="PF13472">
    <property type="entry name" value="Lipase_GDSL_2"/>
    <property type="match status" value="1"/>
</dbReference>
<proteinExistence type="predicted"/>
<organism evidence="2 3">
    <name type="scientific">Candidatus Colimorpha enterica</name>
    <dbReference type="NCBI Taxonomy" id="3083063"/>
    <lineage>
        <taxon>Bacteria</taxon>
        <taxon>Pseudomonadati</taxon>
        <taxon>Bacteroidota</taxon>
        <taxon>Bacteroidia</taxon>
        <taxon>Bacteroidales</taxon>
        <taxon>Candidatus Colimorpha</taxon>
    </lineage>
</organism>
<dbReference type="CDD" id="cd01834">
    <property type="entry name" value="SGNH_hydrolase_like_2"/>
    <property type="match status" value="1"/>
</dbReference>
<feature type="domain" description="SGNH hydrolase-type esterase" evidence="1">
    <location>
        <begin position="5"/>
        <end position="195"/>
    </location>
</feature>
<dbReference type="InterPro" id="IPR051532">
    <property type="entry name" value="Ester_Hydrolysis_Enzymes"/>
</dbReference>
<name>A0AAE3FGF0_9BACT</name>